<evidence type="ECO:0000313" key="3">
    <source>
        <dbReference type="Proteomes" id="UP000636800"/>
    </source>
</evidence>
<dbReference type="AlphaFoldDB" id="A0A835QAR9"/>
<comment type="caution">
    <text evidence="2">The sequence shown here is derived from an EMBL/GenBank/DDBJ whole genome shotgun (WGS) entry which is preliminary data.</text>
</comment>
<organism evidence="2 3">
    <name type="scientific">Vanilla planifolia</name>
    <name type="common">Vanilla</name>
    <dbReference type="NCBI Taxonomy" id="51239"/>
    <lineage>
        <taxon>Eukaryota</taxon>
        <taxon>Viridiplantae</taxon>
        <taxon>Streptophyta</taxon>
        <taxon>Embryophyta</taxon>
        <taxon>Tracheophyta</taxon>
        <taxon>Spermatophyta</taxon>
        <taxon>Magnoliopsida</taxon>
        <taxon>Liliopsida</taxon>
        <taxon>Asparagales</taxon>
        <taxon>Orchidaceae</taxon>
        <taxon>Vanilloideae</taxon>
        <taxon>Vanilleae</taxon>
        <taxon>Vanilla</taxon>
    </lineage>
</organism>
<feature type="compositionally biased region" description="Polar residues" evidence="1">
    <location>
        <begin position="102"/>
        <end position="115"/>
    </location>
</feature>
<proteinExistence type="predicted"/>
<dbReference type="Proteomes" id="UP000636800">
    <property type="component" value="Unassembled WGS sequence"/>
</dbReference>
<evidence type="ECO:0000313" key="2">
    <source>
        <dbReference type="EMBL" id="KAG0467326.1"/>
    </source>
</evidence>
<sequence>MADDEQQRQTEGRAVSISLIEKEEMGQRISLVSEASFFPNDGGNLALCSTSSASKLPPSLPHRTSRVLGLAGDPPTNLLLSDLGRHTQYRAAARQSPWGARSSRSGTPMHCSSGSRSQAFRSRRWISDESRWASALLRSRISGRKSCF</sequence>
<dbReference type="EMBL" id="JADCNL010000009">
    <property type="protein sequence ID" value="KAG0467326.1"/>
    <property type="molecule type" value="Genomic_DNA"/>
</dbReference>
<name>A0A835QAR9_VANPL</name>
<gene>
    <name evidence="2" type="ORF">HPP92_018906</name>
</gene>
<keyword evidence="3" id="KW-1185">Reference proteome</keyword>
<evidence type="ECO:0000256" key="1">
    <source>
        <dbReference type="SAM" id="MobiDB-lite"/>
    </source>
</evidence>
<protein>
    <submittedName>
        <fullName evidence="2">Uncharacterized protein</fullName>
    </submittedName>
</protein>
<reference evidence="2 3" key="1">
    <citation type="journal article" date="2020" name="Nat. Food">
        <title>A phased Vanilla planifolia genome enables genetic improvement of flavour and production.</title>
        <authorList>
            <person name="Hasing T."/>
            <person name="Tang H."/>
            <person name="Brym M."/>
            <person name="Khazi F."/>
            <person name="Huang T."/>
            <person name="Chambers A.H."/>
        </authorList>
    </citation>
    <scope>NUCLEOTIDE SEQUENCE [LARGE SCALE GENOMIC DNA]</scope>
    <source>
        <tissue evidence="2">Leaf</tissue>
    </source>
</reference>
<accession>A0A835QAR9</accession>
<feature type="region of interest" description="Disordered" evidence="1">
    <location>
        <begin position="93"/>
        <end position="115"/>
    </location>
</feature>